<accession>A0ABT5SBS0</accession>
<feature type="region of interest" description="Disordered" evidence="1">
    <location>
        <begin position="93"/>
        <end position="123"/>
    </location>
</feature>
<proteinExistence type="predicted"/>
<evidence type="ECO:0000313" key="2">
    <source>
        <dbReference type="EMBL" id="MDD7915548.1"/>
    </source>
</evidence>
<dbReference type="RefSeq" id="WP_274270502.1">
    <property type="nucleotide sequence ID" value="NZ_JAOSLC020000003.1"/>
</dbReference>
<dbReference type="EMBL" id="JAOSLC020000003">
    <property type="protein sequence ID" value="MDD7915548.1"/>
    <property type="molecule type" value="Genomic_DNA"/>
</dbReference>
<reference evidence="2" key="1">
    <citation type="submission" date="2023-02" db="EMBL/GenBank/DDBJ databases">
        <title>Polaribacter ponticola sp. nov., isolated from seawater.</title>
        <authorList>
            <person name="Baek J.H."/>
            <person name="Kim J.M."/>
            <person name="Choi D.G."/>
            <person name="Jeon C.O."/>
        </authorList>
    </citation>
    <scope>NUCLEOTIDE SEQUENCE</scope>
    <source>
        <strain evidence="2">MSW5</strain>
    </source>
</reference>
<name>A0ABT5SBS0_9FLAO</name>
<sequence>MYFKVFDNDAVNGNKSAKSKVFNYRQKTEDEVEEELLQEQRNTINDLENSIQKQKKQQDQLETIQQDLQNKKSINWNDKKKVESFIKRQEQYKKMMQRQTDKLQENLDEKKEENENLQEKKKT</sequence>
<evidence type="ECO:0000256" key="1">
    <source>
        <dbReference type="SAM" id="MobiDB-lite"/>
    </source>
</evidence>
<evidence type="ECO:0000313" key="3">
    <source>
        <dbReference type="Proteomes" id="UP001151478"/>
    </source>
</evidence>
<keyword evidence="3" id="KW-1185">Reference proteome</keyword>
<dbReference type="Proteomes" id="UP001151478">
    <property type="component" value="Unassembled WGS sequence"/>
</dbReference>
<protein>
    <submittedName>
        <fullName evidence="2">Uncharacterized protein</fullName>
    </submittedName>
</protein>
<gene>
    <name evidence="2" type="ORF">N5A56_014475</name>
</gene>
<organism evidence="2 3">
    <name type="scientific">Polaribacter ponticola</name>
    <dbReference type="NCBI Taxonomy" id="2978475"/>
    <lineage>
        <taxon>Bacteria</taxon>
        <taxon>Pseudomonadati</taxon>
        <taxon>Bacteroidota</taxon>
        <taxon>Flavobacteriia</taxon>
        <taxon>Flavobacteriales</taxon>
        <taxon>Flavobacteriaceae</taxon>
    </lineage>
</organism>
<comment type="caution">
    <text evidence="2">The sequence shown here is derived from an EMBL/GenBank/DDBJ whole genome shotgun (WGS) entry which is preliminary data.</text>
</comment>